<accession>A0AAD9ILA4</accession>
<dbReference type="AlphaFoldDB" id="A0AAD9ILA4"/>
<evidence type="ECO:0000256" key="1">
    <source>
        <dbReference type="SAM" id="MobiDB-lite"/>
    </source>
</evidence>
<proteinExistence type="predicted"/>
<keyword evidence="2" id="KW-0732">Signal</keyword>
<sequence>MLRFGALSALVGATAWARGPGPGLWRATLRTLRAHLAVPPLAPGTLVEAVRLLVSFAKAGADAEAVAGCTGLLASALAEPCSAEAALAAVRAAGAALEGCDRVSAPLPADCRRQLLGAATGAVLAAAEQCGLPEDEATPGQATESLGSAWSSPGHSPQSRVDLAAQGPHENGNGSSPRPPQSPGSSPPASKPARGFASVNVAALAPTLALAAARARARARPWRLLVEGGVAVLRALRPGRRWRPPNWSLWPPRRRCASWRSARRVPRPRRRARALPSGRQA</sequence>
<organism evidence="3 4">
    <name type="scientific">Prototheca wickerhamii</name>
    <dbReference type="NCBI Taxonomy" id="3111"/>
    <lineage>
        <taxon>Eukaryota</taxon>
        <taxon>Viridiplantae</taxon>
        <taxon>Chlorophyta</taxon>
        <taxon>core chlorophytes</taxon>
        <taxon>Trebouxiophyceae</taxon>
        <taxon>Chlorellales</taxon>
        <taxon>Chlorellaceae</taxon>
        <taxon>Prototheca</taxon>
    </lineage>
</organism>
<feature type="region of interest" description="Disordered" evidence="1">
    <location>
        <begin position="134"/>
        <end position="194"/>
    </location>
</feature>
<gene>
    <name evidence="3" type="ORF">QBZ16_002161</name>
</gene>
<feature type="chain" id="PRO_5042199043" evidence="2">
    <location>
        <begin position="18"/>
        <end position="281"/>
    </location>
</feature>
<dbReference type="EMBL" id="JASFZW010000002">
    <property type="protein sequence ID" value="KAK2079766.1"/>
    <property type="molecule type" value="Genomic_DNA"/>
</dbReference>
<feature type="compositionally biased region" description="Basic residues" evidence="1">
    <location>
        <begin position="261"/>
        <end position="273"/>
    </location>
</feature>
<evidence type="ECO:0000256" key="2">
    <source>
        <dbReference type="SAM" id="SignalP"/>
    </source>
</evidence>
<feature type="region of interest" description="Disordered" evidence="1">
    <location>
        <begin position="261"/>
        <end position="281"/>
    </location>
</feature>
<name>A0AAD9ILA4_PROWI</name>
<keyword evidence="4" id="KW-1185">Reference proteome</keyword>
<reference evidence="3" key="1">
    <citation type="submission" date="2021-01" db="EMBL/GenBank/DDBJ databases">
        <authorList>
            <person name="Eckstrom K.M.E."/>
        </authorList>
    </citation>
    <scope>NUCLEOTIDE SEQUENCE</scope>
    <source>
        <strain evidence="3">UVCC 0001</strain>
    </source>
</reference>
<feature type="signal peptide" evidence="2">
    <location>
        <begin position="1"/>
        <end position="17"/>
    </location>
</feature>
<evidence type="ECO:0000313" key="3">
    <source>
        <dbReference type="EMBL" id="KAK2079766.1"/>
    </source>
</evidence>
<feature type="compositionally biased region" description="Pro residues" evidence="1">
    <location>
        <begin position="177"/>
        <end position="190"/>
    </location>
</feature>
<dbReference type="Proteomes" id="UP001255856">
    <property type="component" value="Unassembled WGS sequence"/>
</dbReference>
<comment type="caution">
    <text evidence="3">The sequence shown here is derived from an EMBL/GenBank/DDBJ whole genome shotgun (WGS) entry which is preliminary data.</text>
</comment>
<feature type="compositionally biased region" description="Polar residues" evidence="1">
    <location>
        <begin position="140"/>
        <end position="159"/>
    </location>
</feature>
<protein>
    <submittedName>
        <fullName evidence="3">Uncharacterized protein</fullName>
    </submittedName>
</protein>
<evidence type="ECO:0000313" key="4">
    <source>
        <dbReference type="Proteomes" id="UP001255856"/>
    </source>
</evidence>